<dbReference type="SUPFAM" id="SSF55159">
    <property type="entry name" value="eIF1-like"/>
    <property type="match status" value="1"/>
</dbReference>
<proteinExistence type="inferred from homology"/>
<reference evidence="5 6" key="1">
    <citation type="submission" date="2016-07" db="EMBL/GenBank/DDBJ databases">
        <title>Genome of Pelobium manganitolerans.</title>
        <authorList>
            <person name="Wu S."/>
            <person name="Wang G."/>
        </authorList>
    </citation>
    <scope>NUCLEOTIDE SEQUENCE [LARGE SCALE GENOMIC DNA]</scope>
    <source>
        <strain evidence="5 6">YS-25</strain>
    </source>
</reference>
<dbReference type="InterPro" id="IPR050318">
    <property type="entry name" value="DENR/SUI1_TIF"/>
</dbReference>
<keyword evidence="3" id="KW-0648">Protein biosynthesis</keyword>
<dbReference type="Gene3D" id="3.30.780.10">
    <property type="entry name" value="SUI1-like domain"/>
    <property type="match status" value="1"/>
</dbReference>
<dbReference type="PROSITE" id="PS50296">
    <property type="entry name" value="SUI1"/>
    <property type="match status" value="1"/>
</dbReference>
<protein>
    <submittedName>
        <fullName evidence="5">SUI1 family translation initiation factor</fullName>
    </submittedName>
</protein>
<comment type="caution">
    <text evidence="5">The sequence shown here is derived from an EMBL/GenBank/DDBJ whole genome shotgun (WGS) entry which is preliminary data.</text>
</comment>
<dbReference type="GO" id="GO:0006417">
    <property type="term" value="P:regulation of translation"/>
    <property type="evidence" value="ECO:0007669"/>
    <property type="project" value="UniProtKB-KW"/>
</dbReference>
<sequence>MATDKKSKKFSGFDGLVFSTNPDQQLDHILNDETETLAANRQQLKVQLDKKQRAGKAVTLVSGFVGTDEDLKALGKLLKSKCGVGGAVKDGEILVQGDFREKILEILLANGYKAKRAGG</sequence>
<evidence type="ECO:0000313" key="6">
    <source>
        <dbReference type="Proteomes" id="UP000283433"/>
    </source>
</evidence>
<dbReference type="EMBL" id="MBTA01000001">
    <property type="protein sequence ID" value="RKD20264.1"/>
    <property type="molecule type" value="Genomic_DNA"/>
</dbReference>
<organism evidence="5 6">
    <name type="scientific">Pelobium manganitolerans</name>
    <dbReference type="NCBI Taxonomy" id="1842495"/>
    <lineage>
        <taxon>Bacteria</taxon>
        <taxon>Pseudomonadati</taxon>
        <taxon>Bacteroidota</taxon>
        <taxon>Sphingobacteriia</taxon>
        <taxon>Sphingobacteriales</taxon>
        <taxon>Sphingobacteriaceae</taxon>
        <taxon>Pelobium</taxon>
    </lineage>
</organism>
<dbReference type="GO" id="GO:0001731">
    <property type="term" value="P:formation of translation preinitiation complex"/>
    <property type="evidence" value="ECO:0007669"/>
    <property type="project" value="TreeGrafter"/>
</dbReference>
<dbReference type="PIRSF" id="PIRSF037511">
    <property type="entry name" value="Transl_init_SUI1_pro"/>
    <property type="match status" value="1"/>
</dbReference>
<evidence type="ECO:0000259" key="4">
    <source>
        <dbReference type="PROSITE" id="PS50296"/>
    </source>
</evidence>
<evidence type="ECO:0000256" key="1">
    <source>
        <dbReference type="ARBA" id="ARBA00005422"/>
    </source>
</evidence>
<evidence type="ECO:0000313" key="5">
    <source>
        <dbReference type="EMBL" id="RKD20264.1"/>
    </source>
</evidence>
<dbReference type="InterPro" id="IPR001950">
    <property type="entry name" value="SUI1"/>
</dbReference>
<dbReference type="GO" id="GO:0002188">
    <property type="term" value="P:translation reinitiation"/>
    <property type="evidence" value="ECO:0007669"/>
    <property type="project" value="TreeGrafter"/>
</dbReference>
<dbReference type="AlphaFoldDB" id="A0A419SBR1"/>
<dbReference type="RefSeq" id="WP_120180180.1">
    <property type="nucleotide sequence ID" value="NZ_MBTA01000001.1"/>
</dbReference>
<evidence type="ECO:0000256" key="2">
    <source>
        <dbReference type="ARBA" id="ARBA00022845"/>
    </source>
</evidence>
<dbReference type="InterPro" id="IPR036877">
    <property type="entry name" value="SUI1_dom_sf"/>
</dbReference>
<gene>
    <name evidence="5" type="ORF">BCY91_01180</name>
</gene>
<feature type="domain" description="SUI1" evidence="4">
    <location>
        <begin position="51"/>
        <end position="111"/>
    </location>
</feature>
<dbReference type="PANTHER" id="PTHR12789">
    <property type="entry name" value="DENSITY-REGULATED PROTEIN HOMOLOG"/>
    <property type="match status" value="1"/>
</dbReference>
<dbReference type="GO" id="GO:0003743">
    <property type="term" value="F:translation initiation factor activity"/>
    <property type="evidence" value="ECO:0007669"/>
    <property type="project" value="UniProtKB-KW"/>
</dbReference>
<evidence type="ECO:0000256" key="3">
    <source>
        <dbReference type="ARBA" id="ARBA00022917"/>
    </source>
</evidence>
<comment type="similarity">
    <text evidence="1">Belongs to the SUI1 family.</text>
</comment>
<accession>A0A419SBR1</accession>
<name>A0A419SBR1_9SPHI</name>
<dbReference type="InterPro" id="IPR005872">
    <property type="entry name" value="SUI1_arc_bac"/>
</dbReference>
<dbReference type="Pfam" id="PF01253">
    <property type="entry name" value="SUI1"/>
    <property type="match status" value="1"/>
</dbReference>
<keyword evidence="2" id="KW-0810">Translation regulation</keyword>
<keyword evidence="6" id="KW-1185">Reference proteome</keyword>
<keyword evidence="5" id="KW-0396">Initiation factor</keyword>
<dbReference type="OrthoDB" id="9792915at2"/>
<dbReference type="GO" id="GO:0003729">
    <property type="term" value="F:mRNA binding"/>
    <property type="evidence" value="ECO:0007669"/>
    <property type="project" value="TreeGrafter"/>
</dbReference>
<dbReference type="PANTHER" id="PTHR12789:SF0">
    <property type="entry name" value="DENSITY-REGULATED PROTEIN"/>
    <property type="match status" value="1"/>
</dbReference>
<dbReference type="CDD" id="cd11567">
    <property type="entry name" value="YciH_like"/>
    <property type="match status" value="1"/>
</dbReference>
<dbReference type="Proteomes" id="UP000283433">
    <property type="component" value="Unassembled WGS sequence"/>
</dbReference>